<protein>
    <recommendedName>
        <fullName evidence="2">Methyltransferase domain-containing protein</fullName>
    </recommendedName>
</protein>
<dbReference type="SUPFAM" id="SSF53335">
    <property type="entry name" value="S-adenosyl-L-methionine-dependent methyltransferases"/>
    <property type="match status" value="1"/>
</dbReference>
<dbReference type="Pfam" id="PF13469">
    <property type="entry name" value="Sulfotransfer_3"/>
    <property type="match status" value="1"/>
</dbReference>
<dbReference type="CDD" id="cd02440">
    <property type="entry name" value="AdoMet_MTases"/>
    <property type="match status" value="1"/>
</dbReference>
<reference evidence="1" key="1">
    <citation type="submission" date="2016-04" db="EMBL/GenBank/DDBJ databases">
        <authorList>
            <person name="Evans L.H."/>
            <person name="Alamgir A."/>
            <person name="Owens N."/>
            <person name="Weber N.D."/>
            <person name="Virtaneva K."/>
            <person name="Barbian K."/>
            <person name="Babar A."/>
            <person name="Rosenke K."/>
        </authorList>
    </citation>
    <scope>NUCLEOTIDE SEQUENCE</scope>
    <source>
        <strain evidence="1">92-2</strain>
    </source>
</reference>
<gene>
    <name evidence="1" type="ORF">KM92DES2_20111</name>
</gene>
<dbReference type="InterPro" id="IPR029063">
    <property type="entry name" value="SAM-dependent_MTases_sf"/>
</dbReference>
<dbReference type="EMBL" id="FLUP01000002">
    <property type="protein sequence ID" value="SBW11554.1"/>
    <property type="molecule type" value="Genomic_DNA"/>
</dbReference>
<dbReference type="Pfam" id="PF13578">
    <property type="entry name" value="Methyltransf_24"/>
    <property type="match status" value="1"/>
</dbReference>
<dbReference type="AlphaFoldDB" id="A0A212KIM4"/>
<dbReference type="InterPro" id="IPR027417">
    <property type="entry name" value="P-loop_NTPase"/>
</dbReference>
<proteinExistence type="predicted"/>
<dbReference type="Gene3D" id="3.40.50.300">
    <property type="entry name" value="P-loop containing nucleotide triphosphate hydrolases"/>
    <property type="match status" value="1"/>
</dbReference>
<dbReference type="RefSeq" id="WP_256267754.1">
    <property type="nucleotide sequence ID" value="NZ_LT598928.1"/>
</dbReference>
<evidence type="ECO:0000313" key="1">
    <source>
        <dbReference type="EMBL" id="SBW11554.1"/>
    </source>
</evidence>
<name>A0A212KIM4_9BACT</name>
<evidence type="ECO:0008006" key="2">
    <source>
        <dbReference type="Google" id="ProtNLM"/>
    </source>
</evidence>
<dbReference type="Gene3D" id="3.40.50.150">
    <property type="entry name" value="Vaccinia Virus protein VP39"/>
    <property type="match status" value="1"/>
</dbReference>
<organism evidence="1">
    <name type="scientific">uncultured Desulfovibrio sp</name>
    <dbReference type="NCBI Taxonomy" id="167968"/>
    <lineage>
        <taxon>Bacteria</taxon>
        <taxon>Pseudomonadati</taxon>
        <taxon>Thermodesulfobacteriota</taxon>
        <taxon>Desulfovibrionia</taxon>
        <taxon>Desulfovibrionales</taxon>
        <taxon>Desulfovibrionaceae</taxon>
        <taxon>Desulfovibrio</taxon>
        <taxon>environmental samples</taxon>
    </lineage>
</organism>
<dbReference type="SUPFAM" id="SSF52540">
    <property type="entry name" value="P-loop containing nucleoside triphosphate hydrolases"/>
    <property type="match status" value="1"/>
</dbReference>
<accession>A0A212KIM4</accession>
<sequence>MNKSTISPLCLCGSQVSGKGLLASLLNGHPDVLSFSFWHDFMASALCYLSAWKPPMLYHFDEKTEKLCDARAALTCAGRWSHLEGFARQGYIPFTVSGDNIVKLPFNLDFYGLDKTLMDRLATLERLDAQSVFSEVYSALGQYLMPDAPQAKWGVSMPQVDFFRFEIILQTYPQAKIVYIMRDMQEVLYAHSKREAFTRGISAEEALEELTTFKSDWLRRMIKAKDVAARFANEQPDRFMTIDFTDLVCDTATVMARLTSWLGIEDLPCLHKGTWNGVEIDKRLTGRVLDKQEDIPASFANLTSQDVAAIKAKIELADTPSESAFILQAARFEKIGWDYKKAIERTNATLPLLGMAGPFHEDMCENASQHWLALAAIAPEKVRRILEIGTFSGDTAAFLSALYPHAQIVTCDLPDDSQRYISSYGRQNPDKKRTLEEQRAKNLKADNITFIQKNSFLLPKYISGPFDIIWMDGGHTYPDVAFDLCNSWHLLADDGILLCDDVFIPQPPDSSKNYDSYNVFSPLIRDNIIDVNYILKRLCIAPSPGLEGKMIAAVRKIQQSSI</sequence>